<comment type="caution">
    <text evidence="1">The sequence shown here is derived from an EMBL/GenBank/DDBJ whole genome shotgun (WGS) entry which is preliminary data.</text>
</comment>
<keyword evidence="2" id="KW-1185">Reference proteome</keyword>
<reference evidence="2" key="1">
    <citation type="journal article" date="2019" name="Curr. Biol.">
        <title>Genome Sequence of Striga asiatica Provides Insight into the Evolution of Plant Parasitism.</title>
        <authorList>
            <person name="Yoshida S."/>
            <person name="Kim S."/>
            <person name="Wafula E.K."/>
            <person name="Tanskanen J."/>
            <person name="Kim Y.M."/>
            <person name="Honaas L."/>
            <person name="Yang Z."/>
            <person name="Spallek T."/>
            <person name="Conn C.E."/>
            <person name="Ichihashi Y."/>
            <person name="Cheong K."/>
            <person name="Cui S."/>
            <person name="Der J.P."/>
            <person name="Gundlach H."/>
            <person name="Jiao Y."/>
            <person name="Hori C."/>
            <person name="Ishida J.K."/>
            <person name="Kasahara H."/>
            <person name="Kiba T."/>
            <person name="Kim M.S."/>
            <person name="Koo N."/>
            <person name="Laohavisit A."/>
            <person name="Lee Y.H."/>
            <person name="Lumba S."/>
            <person name="McCourt P."/>
            <person name="Mortimer J.C."/>
            <person name="Mutuku J.M."/>
            <person name="Nomura T."/>
            <person name="Sasaki-Sekimoto Y."/>
            <person name="Seto Y."/>
            <person name="Wang Y."/>
            <person name="Wakatake T."/>
            <person name="Sakakibara H."/>
            <person name="Demura T."/>
            <person name="Yamaguchi S."/>
            <person name="Yoneyama K."/>
            <person name="Manabe R.I."/>
            <person name="Nelson D.C."/>
            <person name="Schulman A.H."/>
            <person name="Timko M.P."/>
            <person name="dePamphilis C.W."/>
            <person name="Choi D."/>
            <person name="Shirasu K."/>
        </authorList>
    </citation>
    <scope>NUCLEOTIDE SEQUENCE [LARGE SCALE GENOMIC DNA]</scope>
    <source>
        <strain evidence="2">cv. UVA1</strain>
    </source>
</reference>
<dbReference type="OrthoDB" id="8775810at2759"/>
<name>A0A5A7QHS9_STRAF</name>
<proteinExistence type="predicted"/>
<evidence type="ECO:0000313" key="2">
    <source>
        <dbReference type="Proteomes" id="UP000325081"/>
    </source>
</evidence>
<evidence type="ECO:0000313" key="1">
    <source>
        <dbReference type="EMBL" id="GER44516.1"/>
    </source>
</evidence>
<dbReference type="AlphaFoldDB" id="A0A5A7QHS9"/>
<protein>
    <submittedName>
        <fullName evidence="1">Tubby like protein 8</fullName>
    </submittedName>
</protein>
<dbReference type="EMBL" id="BKCP01006982">
    <property type="protein sequence ID" value="GER44516.1"/>
    <property type="molecule type" value="Genomic_DNA"/>
</dbReference>
<gene>
    <name evidence="1" type="ORF">STAS_21423</name>
</gene>
<sequence length="144" mass="15996">MVGPPTFVGKVGPLKLQKACLERTLKWKFTNEGQLLKSSSLELCMKIHEPDSIIGLKMWDAVYSDKSSSANEWDYSDSESTPATSWSNLPNRLVLIVETLDDGIVLIKVSLLCRPLPVDVGMNESSPNGFFCGTLYTLYTYGRT</sequence>
<dbReference type="Proteomes" id="UP000325081">
    <property type="component" value="Unassembled WGS sequence"/>
</dbReference>
<accession>A0A5A7QHS9</accession>
<feature type="non-terminal residue" evidence="1">
    <location>
        <position position="144"/>
    </location>
</feature>
<organism evidence="1 2">
    <name type="scientific">Striga asiatica</name>
    <name type="common">Asiatic witchweed</name>
    <name type="synonym">Buchnera asiatica</name>
    <dbReference type="NCBI Taxonomy" id="4170"/>
    <lineage>
        <taxon>Eukaryota</taxon>
        <taxon>Viridiplantae</taxon>
        <taxon>Streptophyta</taxon>
        <taxon>Embryophyta</taxon>
        <taxon>Tracheophyta</taxon>
        <taxon>Spermatophyta</taxon>
        <taxon>Magnoliopsida</taxon>
        <taxon>eudicotyledons</taxon>
        <taxon>Gunneridae</taxon>
        <taxon>Pentapetalae</taxon>
        <taxon>asterids</taxon>
        <taxon>lamiids</taxon>
        <taxon>Lamiales</taxon>
        <taxon>Orobanchaceae</taxon>
        <taxon>Buchnereae</taxon>
        <taxon>Striga</taxon>
    </lineage>
</organism>